<comment type="caution">
    <text evidence="2">The sequence shown here is derived from an EMBL/GenBank/DDBJ whole genome shotgun (WGS) entry which is preliminary data.</text>
</comment>
<accession>A0A7Y6QBW1</accession>
<evidence type="ECO:0000313" key="2">
    <source>
        <dbReference type="EMBL" id="NVD42789.1"/>
    </source>
</evidence>
<sequence>MREHGHKSRWRFRQPSVLPGFGLALSVTLFWLVLIILIPLSGLIWRSSSLG</sequence>
<keyword evidence="1" id="KW-0812">Transmembrane</keyword>
<keyword evidence="1" id="KW-1133">Transmembrane helix</keyword>
<keyword evidence="1" id="KW-0472">Membrane</keyword>
<gene>
    <name evidence="2" type="ORF">HT585_28340</name>
</gene>
<feature type="non-terminal residue" evidence="2">
    <location>
        <position position="51"/>
    </location>
</feature>
<proteinExistence type="predicted"/>
<dbReference type="Proteomes" id="UP000520198">
    <property type="component" value="Unassembled WGS sequence"/>
</dbReference>
<evidence type="ECO:0000313" key="3">
    <source>
        <dbReference type="Proteomes" id="UP000520198"/>
    </source>
</evidence>
<feature type="transmembrane region" description="Helical" evidence="1">
    <location>
        <begin position="21"/>
        <end position="45"/>
    </location>
</feature>
<organism evidence="2 3">
    <name type="scientific">Ensifer oleiphilus</name>
    <dbReference type="NCBI Taxonomy" id="2742698"/>
    <lineage>
        <taxon>Bacteria</taxon>
        <taxon>Pseudomonadati</taxon>
        <taxon>Pseudomonadota</taxon>
        <taxon>Alphaproteobacteria</taxon>
        <taxon>Hyphomicrobiales</taxon>
        <taxon>Rhizobiaceae</taxon>
        <taxon>Sinorhizobium/Ensifer group</taxon>
        <taxon>Ensifer</taxon>
    </lineage>
</organism>
<keyword evidence="3" id="KW-1185">Reference proteome</keyword>
<dbReference type="AlphaFoldDB" id="A0A7Y6QBW1"/>
<dbReference type="EMBL" id="JABWDU010000010">
    <property type="protein sequence ID" value="NVD42789.1"/>
    <property type="molecule type" value="Genomic_DNA"/>
</dbReference>
<protein>
    <submittedName>
        <fullName evidence="2">Molybdate ABC transporter permease subunit</fullName>
    </submittedName>
</protein>
<evidence type="ECO:0000256" key="1">
    <source>
        <dbReference type="SAM" id="Phobius"/>
    </source>
</evidence>
<reference evidence="2 3" key="1">
    <citation type="submission" date="2020-06" db="EMBL/GenBank/DDBJ databases">
        <authorList>
            <person name="Grouzdev D.S."/>
        </authorList>
    </citation>
    <scope>NUCLEOTIDE SEQUENCE [LARGE SCALE GENOMIC DNA]</scope>
    <source>
        <strain evidence="2 3">HO-A22</strain>
    </source>
</reference>
<name>A0A7Y6QBW1_9HYPH</name>